<evidence type="ECO:0000313" key="3">
    <source>
        <dbReference type="Proteomes" id="UP000018731"/>
    </source>
</evidence>
<reference evidence="2 3" key="1">
    <citation type="journal article" date="2014" name="Genome Announc.">
        <title>Draft genome sequences of six enterohepatic helicobacter species isolated from humans and one from rhesus macaques.</title>
        <authorList>
            <person name="Shen Z."/>
            <person name="Sheh A."/>
            <person name="Young S.K."/>
            <person name="Abouelliel A."/>
            <person name="Ward D.V."/>
            <person name="Earl A.M."/>
            <person name="Fox J.G."/>
        </authorList>
    </citation>
    <scope>NUCLEOTIDE SEQUENCE [LARGE SCALE GENOMIC DNA]</scope>
    <source>
        <strain evidence="2 3">MIT 99-5501</strain>
    </source>
</reference>
<comment type="caution">
    <text evidence="2">The sequence shown here is derived from an EMBL/GenBank/DDBJ whole genome shotgun (WGS) entry which is preliminary data.</text>
</comment>
<dbReference type="STRING" id="1357400.HMPREF2086_00859"/>
<sequence>MLSSHDLNLMTSYLKSKGYTKEQIASMNDKQILRDYEEKTKEFLYQAKKQIDIIPQTPKEVQRKDLQHLQIPLELAQIIEQDNVKIYEMLDEYIENYSVREVAEVIFMKTKHTKIAKLEKMMRIKRSQLQELWLEALERNLSTLPTEEAQTLLKFYYDKKDNLIELKDIYTRSNDKKYLSQIYEIACMKLHIVRDYMPKELEETYRVYYDNSQEKIELIKQILNISNGFEKGYLLGLSMHDLGELLIQIQEELQKKKKEEEEVKMYFDEFKDALHSTKEEMFLEVCIDAASALSRERFQELCANLAKKFKTFRHRFTDIARHHKEISNLQIVF</sequence>
<protein>
    <submittedName>
        <fullName evidence="2">Uncharacterized protein</fullName>
    </submittedName>
</protein>
<dbReference type="RefSeq" id="WP_023927583.1">
    <property type="nucleotide sequence ID" value="NZ_KI669454.1"/>
</dbReference>
<name>V8CAJ5_9HELI</name>
<dbReference type="Proteomes" id="UP000018731">
    <property type="component" value="Unassembled WGS sequence"/>
</dbReference>
<evidence type="ECO:0000256" key="1">
    <source>
        <dbReference type="SAM" id="Coils"/>
    </source>
</evidence>
<dbReference type="PATRIC" id="fig|1357400.3.peg.1187"/>
<evidence type="ECO:0000313" key="2">
    <source>
        <dbReference type="EMBL" id="ETD24112.1"/>
    </source>
</evidence>
<dbReference type="OrthoDB" id="5319418at2"/>
<dbReference type="AlphaFoldDB" id="V8CAJ5"/>
<dbReference type="EMBL" id="AZJI01000004">
    <property type="protein sequence ID" value="ETD24112.1"/>
    <property type="molecule type" value="Genomic_DNA"/>
</dbReference>
<feature type="coiled-coil region" evidence="1">
    <location>
        <begin position="239"/>
        <end position="269"/>
    </location>
</feature>
<proteinExistence type="predicted"/>
<accession>V8CAJ5</accession>
<gene>
    <name evidence="2" type="ORF">HMPREF2086_00859</name>
</gene>
<keyword evidence="3" id="KW-1185">Reference proteome</keyword>
<keyword evidence="1" id="KW-0175">Coiled coil</keyword>
<organism evidence="2 3">
    <name type="scientific">Helicobacter macacae MIT 99-5501</name>
    <dbReference type="NCBI Taxonomy" id="1357400"/>
    <lineage>
        <taxon>Bacteria</taxon>
        <taxon>Pseudomonadati</taxon>
        <taxon>Campylobacterota</taxon>
        <taxon>Epsilonproteobacteria</taxon>
        <taxon>Campylobacterales</taxon>
        <taxon>Helicobacteraceae</taxon>
        <taxon>Helicobacter</taxon>
    </lineage>
</organism>
<dbReference type="HOGENOM" id="CLU_844045_0_0_7"/>